<protein>
    <recommendedName>
        <fullName evidence="5">Secreted protein</fullName>
    </recommendedName>
</protein>
<proteinExistence type="predicted"/>
<reference evidence="3" key="1">
    <citation type="submission" date="2023-06" db="EMBL/GenBank/DDBJ databases">
        <title>Genome-scale phylogeny and comparative genomics of the fungal order Sordariales.</title>
        <authorList>
            <consortium name="Lawrence Berkeley National Laboratory"/>
            <person name="Hensen N."/>
            <person name="Bonometti L."/>
            <person name="Westerberg I."/>
            <person name="Brannstrom I.O."/>
            <person name="Guillou S."/>
            <person name="Cros-Aarteil S."/>
            <person name="Calhoun S."/>
            <person name="Haridas S."/>
            <person name="Kuo A."/>
            <person name="Mondo S."/>
            <person name="Pangilinan J."/>
            <person name="Riley R."/>
            <person name="LaButti K."/>
            <person name="Andreopoulos B."/>
            <person name="Lipzen A."/>
            <person name="Chen C."/>
            <person name="Yanf M."/>
            <person name="Daum C."/>
            <person name="Ng V."/>
            <person name="Clum A."/>
            <person name="Steindorff A."/>
            <person name="Ohm R."/>
            <person name="Martin F."/>
            <person name="Silar P."/>
            <person name="Natvig D."/>
            <person name="Lalanne C."/>
            <person name="Gautier V."/>
            <person name="Ament-velasquez S.L."/>
            <person name="Kruys A."/>
            <person name="Hutchinson M.I."/>
            <person name="Powell A.J."/>
            <person name="Barry K."/>
            <person name="Miller A.N."/>
            <person name="Grigoriev I.V."/>
            <person name="Debuchy R."/>
            <person name="Gladieux P."/>
            <person name="Thoren M.H."/>
            <person name="Johannesson H."/>
        </authorList>
    </citation>
    <scope>NUCLEOTIDE SEQUENCE</scope>
    <source>
        <strain evidence="3">SMH3187-1</strain>
    </source>
</reference>
<keyword evidence="4" id="KW-1185">Reference proteome</keyword>
<gene>
    <name evidence="3" type="ORF">B0T18DRAFT_411745</name>
</gene>
<keyword evidence="2" id="KW-0732">Signal</keyword>
<feature type="region of interest" description="Disordered" evidence="1">
    <location>
        <begin position="25"/>
        <end position="49"/>
    </location>
</feature>
<dbReference type="EMBL" id="JAUKUD010000004">
    <property type="protein sequence ID" value="KAK0746489.1"/>
    <property type="molecule type" value="Genomic_DNA"/>
</dbReference>
<organism evidence="3 4">
    <name type="scientific">Schizothecium vesticola</name>
    <dbReference type="NCBI Taxonomy" id="314040"/>
    <lineage>
        <taxon>Eukaryota</taxon>
        <taxon>Fungi</taxon>
        <taxon>Dikarya</taxon>
        <taxon>Ascomycota</taxon>
        <taxon>Pezizomycotina</taxon>
        <taxon>Sordariomycetes</taxon>
        <taxon>Sordariomycetidae</taxon>
        <taxon>Sordariales</taxon>
        <taxon>Schizotheciaceae</taxon>
        <taxon>Schizothecium</taxon>
    </lineage>
</organism>
<name>A0AA40K5B0_9PEZI</name>
<dbReference type="Proteomes" id="UP001172155">
    <property type="component" value="Unassembled WGS sequence"/>
</dbReference>
<evidence type="ECO:0000256" key="2">
    <source>
        <dbReference type="SAM" id="SignalP"/>
    </source>
</evidence>
<dbReference type="AlphaFoldDB" id="A0AA40K5B0"/>
<accession>A0AA40K5B0</accession>
<feature type="signal peptide" evidence="2">
    <location>
        <begin position="1"/>
        <end position="22"/>
    </location>
</feature>
<evidence type="ECO:0008006" key="5">
    <source>
        <dbReference type="Google" id="ProtNLM"/>
    </source>
</evidence>
<sequence>MRSWSSTMVVGVWVWTWPPREALSTHQTETSAWDASASPAHESLGSEAAQGDEGHFHAMLTRETTSNNRKSRAWLGRWGA</sequence>
<evidence type="ECO:0000256" key="1">
    <source>
        <dbReference type="SAM" id="MobiDB-lite"/>
    </source>
</evidence>
<evidence type="ECO:0000313" key="4">
    <source>
        <dbReference type="Proteomes" id="UP001172155"/>
    </source>
</evidence>
<comment type="caution">
    <text evidence="3">The sequence shown here is derived from an EMBL/GenBank/DDBJ whole genome shotgun (WGS) entry which is preliminary data.</text>
</comment>
<evidence type="ECO:0000313" key="3">
    <source>
        <dbReference type="EMBL" id="KAK0746489.1"/>
    </source>
</evidence>
<feature type="chain" id="PRO_5041370217" description="Secreted protein" evidence="2">
    <location>
        <begin position="23"/>
        <end position="80"/>
    </location>
</feature>